<sequence>MFSFYQKPIIKWSSAFLLSILFHLLFGYYYFYKKEITINELVASAVIVDFSDPPQSIVISSELPVGPPQQISTETTIEEPAESKVEPEIEEELVIEEPTPPEVEPEIVVKQQKETNKTVKPEKDKPKSIEKVKKEPKPNKNREAKKQPKEKKNLPVAEKESPAGNNVATAPPSGDSNKIASNFNSSGRGTNLEINWKALVKSHLEKRLRYPEQALRKRWKGKPVIQIILDSKGNVLGSTVISSSGKESFDREAIDNAKRSSPLPQPPADLLQNNKISINIPINFDYDNYRQ</sequence>
<evidence type="ECO:0000256" key="11">
    <source>
        <dbReference type="SAM" id="Phobius"/>
    </source>
</evidence>
<evidence type="ECO:0000256" key="7">
    <source>
        <dbReference type="ARBA" id="ARBA00022927"/>
    </source>
</evidence>
<dbReference type="Gene3D" id="3.30.1150.10">
    <property type="match status" value="1"/>
</dbReference>
<dbReference type="GeneID" id="65548626"/>
<evidence type="ECO:0000259" key="12">
    <source>
        <dbReference type="PROSITE" id="PS52015"/>
    </source>
</evidence>
<name>A0A949SWX6_9PAST</name>
<dbReference type="PANTHER" id="PTHR33446">
    <property type="entry name" value="PROTEIN TONB-RELATED"/>
    <property type="match status" value="1"/>
</dbReference>
<keyword evidence="6 11" id="KW-0812">Transmembrane</keyword>
<feature type="domain" description="TonB C-terminal" evidence="12">
    <location>
        <begin position="195"/>
        <end position="291"/>
    </location>
</feature>
<dbReference type="RefSeq" id="WP_157402792.1">
    <property type="nucleotide sequence ID" value="NZ_JABULY010000001.1"/>
</dbReference>
<keyword evidence="9 11" id="KW-0472">Membrane</keyword>
<accession>A0A949SWX6</accession>
<evidence type="ECO:0000313" key="15">
    <source>
        <dbReference type="Proteomes" id="UP000732858"/>
    </source>
</evidence>
<dbReference type="GO" id="GO:0055085">
    <property type="term" value="P:transmembrane transport"/>
    <property type="evidence" value="ECO:0007669"/>
    <property type="project" value="InterPro"/>
</dbReference>
<evidence type="ECO:0000256" key="6">
    <source>
        <dbReference type="ARBA" id="ARBA00022692"/>
    </source>
</evidence>
<evidence type="ECO:0000256" key="9">
    <source>
        <dbReference type="ARBA" id="ARBA00023136"/>
    </source>
</evidence>
<dbReference type="InterPro" id="IPR051045">
    <property type="entry name" value="TonB-dependent_transducer"/>
</dbReference>
<protein>
    <submittedName>
        <fullName evidence="14">Energy transducer TonB</fullName>
    </submittedName>
</protein>
<dbReference type="GO" id="GO:0098797">
    <property type="term" value="C:plasma membrane protein complex"/>
    <property type="evidence" value="ECO:0007669"/>
    <property type="project" value="TreeGrafter"/>
</dbReference>
<keyword evidence="3" id="KW-0813">Transport</keyword>
<dbReference type="InterPro" id="IPR037682">
    <property type="entry name" value="TonB_C"/>
</dbReference>
<dbReference type="PROSITE" id="PS52015">
    <property type="entry name" value="TONB_CTD"/>
    <property type="match status" value="1"/>
</dbReference>
<feature type="compositionally biased region" description="Polar residues" evidence="10">
    <location>
        <begin position="163"/>
        <end position="185"/>
    </location>
</feature>
<dbReference type="Pfam" id="PF03544">
    <property type="entry name" value="TonB_C"/>
    <property type="match status" value="1"/>
</dbReference>
<evidence type="ECO:0000256" key="8">
    <source>
        <dbReference type="ARBA" id="ARBA00022989"/>
    </source>
</evidence>
<evidence type="ECO:0000313" key="13">
    <source>
        <dbReference type="EMBL" id="MBV6530792.1"/>
    </source>
</evidence>
<dbReference type="SUPFAM" id="SSF74653">
    <property type="entry name" value="TolA/TonB C-terminal domain"/>
    <property type="match status" value="1"/>
</dbReference>
<dbReference type="EMBL" id="JABUMC010000001">
    <property type="protein sequence ID" value="MBV6545868.1"/>
    <property type="molecule type" value="Genomic_DNA"/>
</dbReference>
<keyword evidence="16" id="KW-1185">Reference proteome</keyword>
<evidence type="ECO:0000256" key="3">
    <source>
        <dbReference type="ARBA" id="ARBA00022448"/>
    </source>
</evidence>
<dbReference type="OrthoDB" id="8703302at2"/>
<comment type="caution">
    <text evidence="14">The sequence shown here is derived from an EMBL/GenBank/DDBJ whole genome shotgun (WGS) entry which is preliminary data.</text>
</comment>
<keyword evidence="5" id="KW-0997">Cell inner membrane</keyword>
<evidence type="ECO:0000256" key="4">
    <source>
        <dbReference type="ARBA" id="ARBA00022475"/>
    </source>
</evidence>
<organism evidence="14 15">
    <name type="scientific">Ursidibacter maritimus</name>
    <dbReference type="NCBI Taxonomy" id="1331689"/>
    <lineage>
        <taxon>Bacteria</taxon>
        <taxon>Pseudomonadati</taxon>
        <taxon>Pseudomonadota</taxon>
        <taxon>Gammaproteobacteria</taxon>
        <taxon>Pasteurellales</taxon>
        <taxon>Pasteurellaceae</taxon>
        <taxon>Ursidibacter</taxon>
    </lineage>
</organism>
<dbReference type="GO" id="GO:0031992">
    <property type="term" value="F:energy transducer activity"/>
    <property type="evidence" value="ECO:0007669"/>
    <property type="project" value="TreeGrafter"/>
</dbReference>
<evidence type="ECO:0000256" key="1">
    <source>
        <dbReference type="ARBA" id="ARBA00004383"/>
    </source>
</evidence>
<feature type="transmembrane region" description="Helical" evidence="11">
    <location>
        <begin position="12"/>
        <end position="31"/>
    </location>
</feature>
<keyword evidence="7" id="KW-0653">Protein transport</keyword>
<feature type="region of interest" description="Disordered" evidence="10">
    <location>
        <begin position="63"/>
        <end position="185"/>
    </location>
</feature>
<evidence type="ECO:0000256" key="10">
    <source>
        <dbReference type="SAM" id="MobiDB-lite"/>
    </source>
</evidence>
<evidence type="ECO:0000256" key="5">
    <source>
        <dbReference type="ARBA" id="ARBA00022519"/>
    </source>
</evidence>
<dbReference type="EMBL" id="JABULY010000001">
    <property type="protein sequence ID" value="MBV6530792.1"/>
    <property type="molecule type" value="Genomic_DNA"/>
</dbReference>
<dbReference type="NCBIfam" id="TIGR01352">
    <property type="entry name" value="tonB_Cterm"/>
    <property type="match status" value="1"/>
</dbReference>
<evidence type="ECO:0000313" key="14">
    <source>
        <dbReference type="EMBL" id="MBV6545868.1"/>
    </source>
</evidence>
<reference evidence="14 16" key="1">
    <citation type="journal article" date="2021" name="Mol. Ecol.">
        <title>Polar bear-adapted Ursidibacter maritimus are remarkably conserved after generations in captivity.</title>
        <authorList>
            <person name="Espinosa-Gongora C."/>
            <person name="Hansen M.J."/>
            <person name="Bertelsen M.F."/>
            <person name="Bojesen A.M."/>
        </authorList>
    </citation>
    <scope>NUCLEOTIDE SEQUENCE</scope>
    <source>
        <strain evidence="14">Pb43105x</strain>
        <strain evidence="13 16">Pb43106</strain>
    </source>
</reference>
<keyword evidence="8 11" id="KW-1133">Transmembrane helix</keyword>
<dbReference type="Proteomes" id="UP000732858">
    <property type="component" value="Unassembled WGS sequence"/>
</dbReference>
<feature type="compositionally biased region" description="Basic and acidic residues" evidence="10">
    <location>
        <begin position="111"/>
        <end position="161"/>
    </location>
</feature>
<dbReference type="AlphaFoldDB" id="A0A949SWX6"/>
<comment type="similarity">
    <text evidence="2">Belongs to the TonB family.</text>
</comment>
<comment type="subcellular location">
    <subcellularLocation>
        <location evidence="1">Cell inner membrane</location>
        <topology evidence="1">Single-pass membrane protein</topology>
        <orientation evidence="1">Periplasmic side</orientation>
    </subcellularLocation>
</comment>
<keyword evidence="4" id="KW-1003">Cell membrane</keyword>
<evidence type="ECO:0000313" key="16">
    <source>
        <dbReference type="Proteomes" id="UP001196379"/>
    </source>
</evidence>
<dbReference type="InterPro" id="IPR006260">
    <property type="entry name" value="TonB/TolA_C"/>
</dbReference>
<dbReference type="GO" id="GO:0015031">
    <property type="term" value="P:protein transport"/>
    <property type="evidence" value="ECO:0007669"/>
    <property type="project" value="UniProtKB-KW"/>
</dbReference>
<gene>
    <name evidence="13" type="ORF">HT657_01305</name>
    <name evidence="14" type="ORF">HT672_00905</name>
</gene>
<proteinExistence type="inferred from homology"/>
<dbReference type="Proteomes" id="UP001196379">
    <property type="component" value="Unassembled WGS sequence"/>
</dbReference>
<dbReference type="PANTHER" id="PTHR33446:SF2">
    <property type="entry name" value="PROTEIN TONB"/>
    <property type="match status" value="1"/>
</dbReference>
<evidence type="ECO:0000256" key="2">
    <source>
        <dbReference type="ARBA" id="ARBA00006555"/>
    </source>
</evidence>